<dbReference type="AlphaFoldDB" id="A0A5A9X6Q2"/>
<dbReference type="Proteomes" id="UP000324298">
    <property type="component" value="Unassembled WGS sequence"/>
</dbReference>
<reference evidence="1 2" key="1">
    <citation type="submission" date="2019-04" db="EMBL/GenBank/DDBJ databases">
        <title>Geobacter ruber sp. nov., ferric-reducing bacteria isolated from paddy soil.</title>
        <authorList>
            <person name="Xu Z."/>
            <person name="Masuda Y."/>
            <person name="Itoh H."/>
            <person name="Senoo K."/>
        </authorList>
    </citation>
    <scope>NUCLEOTIDE SEQUENCE [LARGE SCALE GENOMIC DNA]</scope>
    <source>
        <strain evidence="1 2">Red88</strain>
    </source>
</reference>
<protein>
    <submittedName>
        <fullName evidence="1">Uncharacterized protein</fullName>
    </submittedName>
</protein>
<name>A0A5A9X6Q2_9BACT</name>
<accession>A0A5A9X6Q2</accession>
<gene>
    <name evidence="1" type="ORF">ET418_15465</name>
</gene>
<evidence type="ECO:0000313" key="1">
    <source>
        <dbReference type="EMBL" id="KAA0888777.1"/>
    </source>
</evidence>
<sequence length="108" mass="11454">MSTTTNYKESPVTGTQWQRSCRTVVENPCGGTPSVLFVEETATQLGDKVITQLCGNITAPFDAAKTFPALDPSTGQATGASYTHQEVYNILFSLYMAEAAARDAAAAV</sequence>
<keyword evidence="2" id="KW-1185">Reference proteome</keyword>
<comment type="caution">
    <text evidence="1">The sequence shown here is derived from an EMBL/GenBank/DDBJ whole genome shotgun (WGS) entry which is preliminary data.</text>
</comment>
<organism evidence="1 2">
    <name type="scientific">Oryzomonas rubra</name>
    <dbReference type="NCBI Taxonomy" id="2509454"/>
    <lineage>
        <taxon>Bacteria</taxon>
        <taxon>Pseudomonadati</taxon>
        <taxon>Thermodesulfobacteriota</taxon>
        <taxon>Desulfuromonadia</taxon>
        <taxon>Geobacterales</taxon>
        <taxon>Geobacteraceae</taxon>
        <taxon>Oryzomonas</taxon>
    </lineage>
</organism>
<proteinExistence type="predicted"/>
<evidence type="ECO:0000313" key="2">
    <source>
        <dbReference type="Proteomes" id="UP000324298"/>
    </source>
</evidence>
<dbReference type="EMBL" id="SRSD01000010">
    <property type="protein sequence ID" value="KAA0888777.1"/>
    <property type="molecule type" value="Genomic_DNA"/>
</dbReference>
<dbReference type="OrthoDB" id="7027931at2"/>
<dbReference type="RefSeq" id="WP_149309113.1">
    <property type="nucleotide sequence ID" value="NZ_SRSD01000010.1"/>
</dbReference>